<dbReference type="EMBL" id="BGPR01000018">
    <property type="protein sequence ID" value="GBL79450.1"/>
    <property type="molecule type" value="Genomic_DNA"/>
</dbReference>
<protein>
    <submittedName>
        <fullName evidence="1">Uncharacterized protein</fullName>
    </submittedName>
</protein>
<accession>A0A4Y2AI84</accession>
<name>A0A4Y2AI84_ARAVE</name>
<dbReference type="AlphaFoldDB" id="A0A4Y2AI84"/>
<gene>
    <name evidence="1" type="ORF">AVEN_92617_1</name>
</gene>
<comment type="caution">
    <text evidence="1">The sequence shown here is derived from an EMBL/GenBank/DDBJ whole genome shotgun (WGS) entry which is preliminary data.</text>
</comment>
<dbReference type="Proteomes" id="UP000499080">
    <property type="component" value="Unassembled WGS sequence"/>
</dbReference>
<evidence type="ECO:0000313" key="1">
    <source>
        <dbReference type="EMBL" id="GBL79450.1"/>
    </source>
</evidence>
<sequence>MQLHKLFGGQLLVVLLHKLIDIIGIHLQSLIMAKATISLTIDFTLHYCLRLLNNNILRPKLLPNRSENFLGHPFPCTFDHFEAGNVVEVLFLIFSESKVSP</sequence>
<evidence type="ECO:0000313" key="2">
    <source>
        <dbReference type="Proteomes" id="UP000499080"/>
    </source>
</evidence>
<proteinExistence type="predicted"/>
<keyword evidence="2" id="KW-1185">Reference proteome</keyword>
<reference evidence="1 2" key="1">
    <citation type="journal article" date="2019" name="Sci. Rep.">
        <title>Orb-weaving spider Araneus ventricosus genome elucidates the spidroin gene catalogue.</title>
        <authorList>
            <person name="Kono N."/>
            <person name="Nakamura H."/>
            <person name="Ohtoshi R."/>
            <person name="Moran D.A.P."/>
            <person name="Shinohara A."/>
            <person name="Yoshida Y."/>
            <person name="Fujiwara M."/>
            <person name="Mori M."/>
            <person name="Tomita M."/>
            <person name="Arakawa K."/>
        </authorList>
    </citation>
    <scope>NUCLEOTIDE SEQUENCE [LARGE SCALE GENOMIC DNA]</scope>
</reference>
<organism evidence="1 2">
    <name type="scientific">Araneus ventricosus</name>
    <name type="common">Orbweaver spider</name>
    <name type="synonym">Epeira ventricosa</name>
    <dbReference type="NCBI Taxonomy" id="182803"/>
    <lineage>
        <taxon>Eukaryota</taxon>
        <taxon>Metazoa</taxon>
        <taxon>Ecdysozoa</taxon>
        <taxon>Arthropoda</taxon>
        <taxon>Chelicerata</taxon>
        <taxon>Arachnida</taxon>
        <taxon>Araneae</taxon>
        <taxon>Araneomorphae</taxon>
        <taxon>Entelegynae</taxon>
        <taxon>Araneoidea</taxon>
        <taxon>Araneidae</taxon>
        <taxon>Araneus</taxon>
    </lineage>
</organism>